<dbReference type="InterPro" id="IPR034154">
    <property type="entry name" value="TOPRIM_DnaG/twinkle"/>
</dbReference>
<dbReference type="InterPro" id="IPR002694">
    <property type="entry name" value="Znf_CHC2"/>
</dbReference>
<dbReference type="RefSeq" id="WP_188766213.1">
    <property type="nucleotide sequence ID" value="NZ_BMKK01000004.1"/>
</dbReference>
<dbReference type="Gene3D" id="3.40.1360.10">
    <property type="match status" value="1"/>
</dbReference>
<dbReference type="Gene3D" id="3.90.980.10">
    <property type="entry name" value="DNA primase, catalytic core, N-terminal domain"/>
    <property type="match status" value="1"/>
</dbReference>
<keyword evidence="3" id="KW-0862">Zinc</keyword>
<dbReference type="GO" id="GO:0008270">
    <property type="term" value="F:zinc ion binding"/>
    <property type="evidence" value="ECO:0007669"/>
    <property type="project" value="UniProtKB-KW"/>
</dbReference>
<comment type="caution">
    <text evidence="5">The sequence shown here is derived from an EMBL/GenBank/DDBJ whole genome shotgun (WGS) entry which is preliminary data.</text>
</comment>
<proteinExistence type="predicted"/>
<keyword evidence="1" id="KW-0479">Metal-binding</keyword>
<evidence type="ECO:0000313" key="5">
    <source>
        <dbReference type="EMBL" id="GGD58260.1"/>
    </source>
</evidence>
<dbReference type="Proteomes" id="UP000609064">
    <property type="component" value="Unassembled WGS sequence"/>
</dbReference>
<organism evidence="5 6">
    <name type="scientific">Emticicia aquatilis</name>
    <dbReference type="NCBI Taxonomy" id="1537369"/>
    <lineage>
        <taxon>Bacteria</taxon>
        <taxon>Pseudomonadati</taxon>
        <taxon>Bacteroidota</taxon>
        <taxon>Cytophagia</taxon>
        <taxon>Cytophagales</taxon>
        <taxon>Leadbetterellaceae</taxon>
        <taxon>Emticicia</taxon>
    </lineage>
</organism>
<reference evidence="5" key="2">
    <citation type="submission" date="2020-09" db="EMBL/GenBank/DDBJ databases">
        <authorList>
            <person name="Sun Q."/>
            <person name="Zhou Y."/>
        </authorList>
    </citation>
    <scope>NUCLEOTIDE SEQUENCE</scope>
    <source>
        <strain evidence="5">CGMCC 1.15958</strain>
    </source>
</reference>
<dbReference type="PANTHER" id="PTHR30313:SF2">
    <property type="entry name" value="DNA PRIMASE"/>
    <property type="match status" value="1"/>
</dbReference>
<keyword evidence="2" id="KW-0863">Zinc-finger</keyword>
<reference evidence="5" key="1">
    <citation type="journal article" date="2014" name="Int. J. Syst. Evol. Microbiol.">
        <title>Complete genome sequence of Corynebacterium casei LMG S-19264T (=DSM 44701T), isolated from a smear-ripened cheese.</title>
        <authorList>
            <consortium name="US DOE Joint Genome Institute (JGI-PGF)"/>
            <person name="Walter F."/>
            <person name="Albersmeier A."/>
            <person name="Kalinowski J."/>
            <person name="Ruckert C."/>
        </authorList>
    </citation>
    <scope>NUCLEOTIDE SEQUENCE</scope>
    <source>
        <strain evidence="5">CGMCC 1.15958</strain>
    </source>
</reference>
<evidence type="ECO:0000256" key="2">
    <source>
        <dbReference type="ARBA" id="ARBA00022771"/>
    </source>
</evidence>
<dbReference type="Pfam" id="PF13155">
    <property type="entry name" value="Toprim_2"/>
    <property type="match status" value="1"/>
</dbReference>
<sequence>MDNLLQRVKEIDIRQVARDLGFEIVQSRRMNCPFHVEDSPSLVFYPPPQNEFHCFGCGKHGDVINLYADACQIDFKTALEELATRYIPAYDGVRHKTIRKLDIKSVYTNKPLPEKQFKFKPIYSEIYERFQQFCLTQPATESARKAAEYLRGRGIDDWTIRHFKLFVIKNYIVANDFLKSNYSLEDLKACGIVNDKGNLVFFVHPIIIPYYQDGRIVYLQGRTIGNPPDGASKYQFLSGVPRSIYNLDSIKKLRPNSEVYLTEGAFDCMTLVKHGMMAVSLGSAKIFKKEWMKYFKKYKILISFDNDTAGINGANALIEDFLMAGILAEKRDWNKGFKDINEYFGRTM</sequence>
<dbReference type="SUPFAM" id="SSF56731">
    <property type="entry name" value="DNA primase core"/>
    <property type="match status" value="1"/>
</dbReference>
<evidence type="ECO:0000259" key="4">
    <source>
        <dbReference type="SMART" id="SM00400"/>
    </source>
</evidence>
<evidence type="ECO:0000313" key="6">
    <source>
        <dbReference type="Proteomes" id="UP000609064"/>
    </source>
</evidence>
<dbReference type="GO" id="GO:0003677">
    <property type="term" value="F:DNA binding"/>
    <property type="evidence" value="ECO:0007669"/>
    <property type="project" value="InterPro"/>
</dbReference>
<feature type="domain" description="Zinc finger CHC2-type" evidence="4">
    <location>
        <begin position="32"/>
        <end position="83"/>
    </location>
</feature>
<protein>
    <recommendedName>
        <fullName evidence="4">Zinc finger CHC2-type domain-containing protein</fullName>
    </recommendedName>
</protein>
<dbReference type="EMBL" id="BMKK01000004">
    <property type="protein sequence ID" value="GGD58260.1"/>
    <property type="molecule type" value="Genomic_DNA"/>
</dbReference>
<keyword evidence="6" id="KW-1185">Reference proteome</keyword>
<dbReference type="PANTHER" id="PTHR30313">
    <property type="entry name" value="DNA PRIMASE"/>
    <property type="match status" value="1"/>
</dbReference>
<dbReference type="InterPro" id="IPR037068">
    <property type="entry name" value="DNA_primase_core_N_sf"/>
</dbReference>
<dbReference type="GO" id="GO:0006269">
    <property type="term" value="P:DNA replication, synthesis of primer"/>
    <property type="evidence" value="ECO:0007669"/>
    <property type="project" value="TreeGrafter"/>
</dbReference>
<dbReference type="SMART" id="SM00400">
    <property type="entry name" value="ZnF_CHCC"/>
    <property type="match status" value="1"/>
</dbReference>
<evidence type="ECO:0000256" key="1">
    <source>
        <dbReference type="ARBA" id="ARBA00022723"/>
    </source>
</evidence>
<evidence type="ECO:0000256" key="3">
    <source>
        <dbReference type="ARBA" id="ARBA00022833"/>
    </source>
</evidence>
<accession>A0A916YST1</accession>
<dbReference type="CDD" id="cd01029">
    <property type="entry name" value="TOPRIM_primases"/>
    <property type="match status" value="1"/>
</dbReference>
<dbReference type="Gene3D" id="3.90.580.10">
    <property type="entry name" value="Zinc finger, CHC2-type domain"/>
    <property type="match status" value="1"/>
</dbReference>
<dbReference type="GO" id="GO:0005737">
    <property type="term" value="C:cytoplasm"/>
    <property type="evidence" value="ECO:0007669"/>
    <property type="project" value="TreeGrafter"/>
</dbReference>
<name>A0A916YST1_9BACT</name>
<dbReference type="Pfam" id="PF01807">
    <property type="entry name" value="Zn_ribbon_DnaG"/>
    <property type="match status" value="1"/>
</dbReference>
<dbReference type="GO" id="GO:0003899">
    <property type="term" value="F:DNA-directed RNA polymerase activity"/>
    <property type="evidence" value="ECO:0007669"/>
    <property type="project" value="InterPro"/>
</dbReference>
<dbReference type="AlphaFoldDB" id="A0A916YST1"/>
<dbReference type="SUPFAM" id="SSF57783">
    <property type="entry name" value="Zinc beta-ribbon"/>
    <property type="match status" value="1"/>
</dbReference>
<dbReference type="Pfam" id="PF08275">
    <property type="entry name" value="DNAG_N"/>
    <property type="match status" value="1"/>
</dbReference>
<dbReference type="InterPro" id="IPR036977">
    <property type="entry name" value="DNA_primase_Znf_CHC2"/>
</dbReference>
<dbReference type="InterPro" id="IPR013264">
    <property type="entry name" value="DNAG_N"/>
</dbReference>
<dbReference type="InterPro" id="IPR050219">
    <property type="entry name" value="DnaG_primase"/>
</dbReference>
<gene>
    <name evidence="5" type="ORF">GCM10011514_22840</name>
</gene>